<dbReference type="STRING" id="861299.J421_4265"/>
<feature type="signal peptide" evidence="4">
    <location>
        <begin position="1"/>
        <end position="31"/>
    </location>
</feature>
<dbReference type="InParanoid" id="W0RMV3"/>
<dbReference type="SUPFAM" id="SSF49373">
    <property type="entry name" value="Invasin/intimin cell-adhesion fragments"/>
    <property type="match status" value="2"/>
</dbReference>
<keyword evidence="2" id="KW-0677">Repeat</keyword>
<dbReference type="eggNOG" id="COG5184">
    <property type="taxonomic scope" value="Bacteria"/>
</dbReference>
<dbReference type="Gene3D" id="2.130.10.30">
    <property type="entry name" value="Regulator of chromosome condensation 1/beta-lactamase-inhibitor protein II"/>
    <property type="match status" value="2"/>
</dbReference>
<dbReference type="Pfam" id="PF02368">
    <property type="entry name" value="Big_2"/>
    <property type="match status" value="1"/>
</dbReference>
<dbReference type="GO" id="GO:0005737">
    <property type="term" value="C:cytoplasm"/>
    <property type="evidence" value="ECO:0007669"/>
    <property type="project" value="TreeGrafter"/>
</dbReference>
<evidence type="ECO:0000256" key="3">
    <source>
        <dbReference type="SAM" id="MobiDB-lite"/>
    </source>
</evidence>
<sequence length="685" mass="69555">MPARPSLGRTPSRAVSAVALTAALAVAAACADDPVSAGPRATPRRLLGDVPRPAIVVSPDTARVVIGRSRRLDAVVRDSAGTPVNAPALAWSSSDTTVARVDSAGVVSGVAVGLARITAARGADSASAIVTVHDASIWSVSVAPREITIVAGDTVPLAAVARDAQDAAVATDAVRWSASSPDVVDVDSVSGVVNARTAGAGWIIASVAGTRDSAAVTVVPGVAAVRVVTSLDTLEAYDVRDMHAVYVDSAGRVVTHGAAVEKRVLRWSSSDTTVARIDSVTGVLTGIDRGTVTITARSDTLVGTATRVVVIRYRSIVAGTEHACDIASGGIAWCWGLNAKDGRIGLPELGDDVKSAAPVRIPGGHRFTKLEAYGRVTCGLEADGKAWCWGNNGWGMLARPTGTYQSATPLLVSETMRFRALTVGDEHVCGIATDDRTYCWGYNGWGQMGTGRTGSFTTPTLAEGGMTLGSVSAGGSFVCGLTPKGEAYCSGYSGQGNLGEGGKISGGNTYLTSPQRVVGGLTFRDIHASNQYACALTPAGAAWCWGNNAGGTLGTTSVSQSSSPVAVDGGLTFRSIATGYGHACGVTTDDALYCWGSNKDGELGTAAAQSGTRAPIRAAGKLAVAEVSAANVATGGGAFTCTIAADRLTTLCWGRNDKGQLGNGTVTPLGPPNVTPSIVVGQKPE</sequence>
<dbReference type="InterPro" id="IPR009091">
    <property type="entry name" value="RCC1/BLIP-II"/>
</dbReference>
<dbReference type="Pfam" id="PF25390">
    <property type="entry name" value="WD40_RLD"/>
    <property type="match status" value="1"/>
</dbReference>
<accession>W0RMV3</accession>
<reference evidence="6 7" key="1">
    <citation type="journal article" date="2014" name="Genome Announc.">
        <title>Genome Sequence and Methylome of Soil Bacterium Gemmatirosa kalamazoonensis KBS708T, a Member of the Rarely Cultivated Gemmatimonadetes Phylum.</title>
        <authorList>
            <person name="Debruyn J.M."/>
            <person name="Radosevich M."/>
            <person name="Wommack K.E."/>
            <person name="Polson S.W."/>
            <person name="Hauser L.J."/>
            <person name="Fawaz M.N."/>
            <person name="Korlach J."/>
            <person name="Tsai Y.C."/>
        </authorList>
    </citation>
    <scope>NUCLEOTIDE SEQUENCE [LARGE SCALE GENOMIC DNA]</scope>
    <source>
        <strain evidence="6 7">KBS708</strain>
    </source>
</reference>
<dbReference type="AlphaFoldDB" id="W0RMV3"/>
<dbReference type="eggNOG" id="COG5492">
    <property type="taxonomic scope" value="Bacteria"/>
</dbReference>
<dbReference type="RefSeq" id="WP_158508869.1">
    <property type="nucleotide sequence ID" value="NZ_CP007128.1"/>
</dbReference>
<feature type="domain" description="BIG2" evidence="5">
    <location>
        <begin position="233"/>
        <end position="308"/>
    </location>
</feature>
<dbReference type="Gene3D" id="2.60.40.1080">
    <property type="match status" value="2"/>
</dbReference>
<gene>
    <name evidence="6" type="ORF">J421_4265</name>
</gene>
<evidence type="ECO:0000313" key="6">
    <source>
        <dbReference type="EMBL" id="AHG91802.1"/>
    </source>
</evidence>
<protein>
    <submittedName>
        <fullName evidence="6">Ig domain protein group 2 domain protein</fullName>
    </submittedName>
</protein>
<dbReference type="KEGG" id="gba:J421_4265"/>
<feature type="domain" description="BIG2" evidence="5">
    <location>
        <begin position="51"/>
        <end position="131"/>
    </location>
</feature>
<dbReference type="HOGENOM" id="CLU_363611_0_0_0"/>
<keyword evidence="1" id="KW-0344">Guanine-nucleotide releasing factor</keyword>
<evidence type="ECO:0000256" key="2">
    <source>
        <dbReference type="ARBA" id="ARBA00022737"/>
    </source>
</evidence>
<dbReference type="SUPFAM" id="SSF50985">
    <property type="entry name" value="RCC1/BLIP-II"/>
    <property type="match status" value="1"/>
</dbReference>
<dbReference type="PANTHER" id="PTHR45982">
    <property type="entry name" value="REGULATOR OF CHROMOSOME CONDENSATION"/>
    <property type="match status" value="1"/>
</dbReference>
<feature type="domain" description="BIG2" evidence="5">
    <location>
        <begin position="136"/>
        <end position="217"/>
    </location>
</feature>
<dbReference type="PANTHER" id="PTHR45982:SF1">
    <property type="entry name" value="REGULATOR OF CHROMOSOME CONDENSATION"/>
    <property type="match status" value="1"/>
</dbReference>
<keyword evidence="4" id="KW-0732">Signal</keyword>
<feature type="chain" id="PRO_5004794421" evidence="4">
    <location>
        <begin position="32"/>
        <end position="685"/>
    </location>
</feature>
<dbReference type="InterPro" id="IPR003343">
    <property type="entry name" value="Big_2"/>
</dbReference>
<dbReference type="EMBL" id="CP007128">
    <property type="protein sequence ID" value="AHG91802.1"/>
    <property type="molecule type" value="Genomic_DNA"/>
</dbReference>
<organism evidence="6 7">
    <name type="scientific">Gemmatirosa kalamazoonensis</name>
    <dbReference type="NCBI Taxonomy" id="861299"/>
    <lineage>
        <taxon>Bacteria</taxon>
        <taxon>Pseudomonadati</taxon>
        <taxon>Gemmatimonadota</taxon>
        <taxon>Gemmatimonadia</taxon>
        <taxon>Gemmatimonadales</taxon>
        <taxon>Gemmatimonadaceae</taxon>
        <taxon>Gemmatirosa</taxon>
    </lineage>
</organism>
<dbReference type="PATRIC" id="fig|861299.3.peg.4323"/>
<dbReference type="GO" id="GO:0005085">
    <property type="term" value="F:guanyl-nucleotide exchange factor activity"/>
    <property type="evidence" value="ECO:0007669"/>
    <property type="project" value="TreeGrafter"/>
</dbReference>
<evidence type="ECO:0000313" key="7">
    <source>
        <dbReference type="Proteomes" id="UP000019151"/>
    </source>
</evidence>
<keyword evidence="7" id="KW-1185">Reference proteome</keyword>
<dbReference type="Proteomes" id="UP000019151">
    <property type="component" value="Chromosome"/>
</dbReference>
<dbReference type="InterPro" id="IPR000408">
    <property type="entry name" value="Reg_chr_condens"/>
</dbReference>
<feature type="region of interest" description="Disordered" evidence="3">
    <location>
        <begin position="662"/>
        <end position="685"/>
    </location>
</feature>
<dbReference type="PROSITE" id="PS50012">
    <property type="entry name" value="RCC1_3"/>
    <property type="match status" value="3"/>
</dbReference>
<evidence type="ECO:0000256" key="1">
    <source>
        <dbReference type="ARBA" id="ARBA00022658"/>
    </source>
</evidence>
<dbReference type="InterPro" id="IPR051553">
    <property type="entry name" value="Ran_GTPase-activating"/>
</dbReference>
<dbReference type="InterPro" id="IPR058923">
    <property type="entry name" value="RCC1-like_dom"/>
</dbReference>
<dbReference type="PROSITE" id="PS51257">
    <property type="entry name" value="PROKAR_LIPOPROTEIN"/>
    <property type="match status" value="1"/>
</dbReference>
<name>W0RMV3_9BACT</name>
<proteinExistence type="predicted"/>
<dbReference type="InterPro" id="IPR008964">
    <property type="entry name" value="Invasin/intimin_cell_adhesion"/>
</dbReference>
<dbReference type="SMART" id="SM00635">
    <property type="entry name" value="BID_2"/>
    <property type="match status" value="3"/>
</dbReference>
<dbReference type="OrthoDB" id="238206at2"/>
<evidence type="ECO:0000256" key="4">
    <source>
        <dbReference type="SAM" id="SignalP"/>
    </source>
</evidence>
<evidence type="ECO:0000259" key="5">
    <source>
        <dbReference type="SMART" id="SM00635"/>
    </source>
</evidence>